<organism evidence="3 4">
    <name type="scientific">Faecalibaculum rodentium</name>
    <dbReference type="NCBI Taxonomy" id="1702221"/>
    <lineage>
        <taxon>Bacteria</taxon>
        <taxon>Bacillati</taxon>
        <taxon>Bacillota</taxon>
        <taxon>Erysipelotrichia</taxon>
        <taxon>Erysipelotrichales</taxon>
        <taxon>Erysipelotrichaceae</taxon>
        <taxon>Faecalibaculum</taxon>
    </lineage>
</organism>
<feature type="domain" description="Protein kinase" evidence="2">
    <location>
        <begin position="4"/>
        <end position="267"/>
    </location>
</feature>
<proteinExistence type="predicted"/>
<evidence type="ECO:0000256" key="1">
    <source>
        <dbReference type="SAM" id="Phobius"/>
    </source>
</evidence>
<reference evidence="3 4" key="1">
    <citation type="journal article" date="2016" name="Gut Pathog.">
        <title>Whole genome sequencing of "Faecalibaculum rodentium" ALO17, isolated from C57BL/6J laboratory mouse feces.</title>
        <authorList>
            <person name="Lim S."/>
            <person name="Chang D.H."/>
            <person name="Ahn S."/>
            <person name="Kim B.C."/>
        </authorList>
    </citation>
    <scope>NUCLEOTIDE SEQUENCE [LARGE SCALE GENOMIC DNA]</scope>
    <source>
        <strain evidence="3 4">Alo17</strain>
    </source>
</reference>
<keyword evidence="1" id="KW-0812">Transmembrane</keyword>
<dbReference type="GO" id="GO:0004672">
    <property type="term" value="F:protein kinase activity"/>
    <property type="evidence" value="ECO:0007669"/>
    <property type="project" value="InterPro"/>
</dbReference>
<dbReference type="GeneID" id="78478242"/>
<evidence type="ECO:0000313" key="3">
    <source>
        <dbReference type="EMBL" id="AMK54687.1"/>
    </source>
</evidence>
<dbReference type="Pfam" id="PF00069">
    <property type="entry name" value="Pkinase"/>
    <property type="match status" value="1"/>
</dbReference>
<feature type="transmembrane region" description="Helical" evidence="1">
    <location>
        <begin position="206"/>
        <end position="229"/>
    </location>
</feature>
<keyword evidence="4" id="KW-1185">Reference proteome</keyword>
<dbReference type="OrthoDB" id="9788659at2"/>
<evidence type="ECO:0000259" key="2">
    <source>
        <dbReference type="PROSITE" id="PS50011"/>
    </source>
</evidence>
<dbReference type="Gene3D" id="1.10.510.10">
    <property type="entry name" value="Transferase(Phosphotransferase) domain 1"/>
    <property type="match status" value="1"/>
</dbReference>
<dbReference type="KEGG" id="fro:AALO17_15530"/>
<dbReference type="SUPFAM" id="SSF56112">
    <property type="entry name" value="Protein kinase-like (PK-like)"/>
    <property type="match status" value="1"/>
</dbReference>
<dbReference type="AlphaFoldDB" id="A0A140DVL0"/>
<sequence>MNRYRRLKVLGCNLCCTELARDEETGRLVILRRARKSDILACRQSAREADLLLKLKGRNAPCLYECRETETERVLVEEYIQGTPAGGLSRAQKRRVLQEAARILERIHQLGYLYLDLKEDHLFLCDDRVVLIDYDGVLEAGSRQCFFATLDSMAPELAGDCPKTTAADAWAWGMLARRWHLYPLQRRRCLQLDPGRRRDPLHSGKIPGSVLIWMITVSVFAAGLCVPVLQLPGSQMHETDLVRQVLLDDSRPLSERLQVLQDLDEPLEAGVLEQVCRKVRTEQDALCVAAYALRMKTEGCDMTLPAEWKDRFGSDVSQLMEWKETVND</sequence>
<dbReference type="EMBL" id="CP011391">
    <property type="protein sequence ID" value="AMK54687.1"/>
    <property type="molecule type" value="Genomic_DNA"/>
</dbReference>
<name>A0A140DVL0_9FIRM</name>
<keyword evidence="1" id="KW-1133">Transmembrane helix</keyword>
<dbReference type="RefSeq" id="WP_067557434.1">
    <property type="nucleotide sequence ID" value="NZ_CAMTBT010000011.1"/>
</dbReference>
<dbReference type="InterPro" id="IPR000719">
    <property type="entry name" value="Prot_kinase_dom"/>
</dbReference>
<dbReference type="InterPro" id="IPR011009">
    <property type="entry name" value="Kinase-like_dom_sf"/>
</dbReference>
<keyword evidence="1" id="KW-0472">Membrane</keyword>
<accession>A0A140DVL0</accession>
<dbReference type="Proteomes" id="UP000069771">
    <property type="component" value="Chromosome"/>
</dbReference>
<dbReference type="GO" id="GO:0005524">
    <property type="term" value="F:ATP binding"/>
    <property type="evidence" value="ECO:0007669"/>
    <property type="project" value="InterPro"/>
</dbReference>
<gene>
    <name evidence="3" type="ORF">AALO17_15530</name>
</gene>
<evidence type="ECO:0000313" key="4">
    <source>
        <dbReference type="Proteomes" id="UP000069771"/>
    </source>
</evidence>
<dbReference type="SMART" id="SM00220">
    <property type="entry name" value="S_TKc"/>
    <property type="match status" value="1"/>
</dbReference>
<dbReference type="PROSITE" id="PS50011">
    <property type="entry name" value="PROTEIN_KINASE_DOM"/>
    <property type="match status" value="1"/>
</dbReference>
<protein>
    <recommendedName>
        <fullName evidence="2">Protein kinase domain-containing protein</fullName>
    </recommendedName>
</protein>
<dbReference type="STRING" id="1702221.AALO17_15530"/>